<protein>
    <submittedName>
        <fullName evidence="1">Uncharacterized protein</fullName>
    </submittedName>
</protein>
<keyword evidence="2" id="KW-1185">Reference proteome</keyword>
<gene>
    <name evidence="1" type="ORF">MRB53_000297</name>
</gene>
<dbReference type="Proteomes" id="UP001234297">
    <property type="component" value="Chromosome 1"/>
</dbReference>
<sequence length="380" mass="41186">MRGAAAAPLALVARRSARAKWSFGHLLVRPFSSSQVQSTSGKLVLKEKPGCCLREGVKEKLQAAFSLGGPDSLSDFRLQMRDISTRSYRYEIPVLARILSDRTEEFYRFHSCVVKDFWQGRSLLMKSYTFVETLPGFPSGSFSSCLYCLGRKDSEKGWGHKGRSHLGTPGGKSSKRVWTNALLAINVIAYVGQIATDGKLMSWGAKINSLIDEGELWRLVTSSFLHADIAHLLVNCYSLNAVGPTVEKISGPKRFLTVYFTSAIASSTLSYYLCNGPSVGASGAIFGLVGSFAMFLLRHRDLVPGAKDKMQNVAHVLGINMVFGLLSNDIDNWGHLGGLVGGATISWFVGPAWRNNSSVGVIAVEIPVLAADKGLSSLSP</sequence>
<evidence type="ECO:0000313" key="2">
    <source>
        <dbReference type="Proteomes" id="UP001234297"/>
    </source>
</evidence>
<reference evidence="1 2" key="1">
    <citation type="journal article" date="2022" name="Hortic Res">
        <title>A haplotype resolved chromosomal level avocado genome allows analysis of novel avocado genes.</title>
        <authorList>
            <person name="Nath O."/>
            <person name="Fletcher S.J."/>
            <person name="Hayward A."/>
            <person name="Shaw L.M."/>
            <person name="Masouleh A.K."/>
            <person name="Furtado A."/>
            <person name="Henry R.J."/>
            <person name="Mitter N."/>
        </authorList>
    </citation>
    <scope>NUCLEOTIDE SEQUENCE [LARGE SCALE GENOMIC DNA]</scope>
    <source>
        <strain evidence="2">cv. Hass</strain>
    </source>
</reference>
<proteinExistence type="predicted"/>
<accession>A0ACC2MNH5</accession>
<name>A0ACC2MNH5_PERAE</name>
<dbReference type="EMBL" id="CM056809">
    <property type="protein sequence ID" value="KAJ8647274.1"/>
    <property type="molecule type" value="Genomic_DNA"/>
</dbReference>
<comment type="caution">
    <text evidence="1">The sequence shown here is derived from an EMBL/GenBank/DDBJ whole genome shotgun (WGS) entry which is preliminary data.</text>
</comment>
<organism evidence="1 2">
    <name type="scientific">Persea americana</name>
    <name type="common">Avocado</name>
    <dbReference type="NCBI Taxonomy" id="3435"/>
    <lineage>
        <taxon>Eukaryota</taxon>
        <taxon>Viridiplantae</taxon>
        <taxon>Streptophyta</taxon>
        <taxon>Embryophyta</taxon>
        <taxon>Tracheophyta</taxon>
        <taxon>Spermatophyta</taxon>
        <taxon>Magnoliopsida</taxon>
        <taxon>Magnoliidae</taxon>
        <taxon>Laurales</taxon>
        <taxon>Lauraceae</taxon>
        <taxon>Persea</taxon>
    </lineage>
</organism>
<evidence type="ECO:0000313" key="1">
    <source>
        <dbReference type="EMBL" id="KAJ8647274.1"/>
    </source>
</evidence>